<name>A0A8J2YWW6_9PROT</name>
<dbReference type="Gene3D" id="3.40.190.290">
    <property type="match status" value="1"/>
</dbReference>
<dbReference type="GO" id="GO:0043565">
    <property type="term" value="F:sequence-specific DNA binding"/>
    <property type="evidence" value="ECO:0007669"/>
    <property type="project" value="TreeGrafter"/>
</dbReference>
<dbReference type="PROSITE" id="PS50931">
    <property type="entry name" value="HTH_LYSR"/>
    <property type="match status" value="1"/>
</dbReference>
<dbReference type="Pfam" id="PF03466">
    <property type="entry name" value="LysR_substrate"/>
    <property type="match status" value="1"/>
</dbReference>
<evidence type="ECO:0000256" key="2">
    <source>
        <dbReference type="ARBA" id="ARBA00023015"/>
    </source>
</evidence>
<dbReference type="InterPro" id="IPR036388">
    <property type="entry name" value="WH-like_DNA-bd_sf"/>
</dbReference>
<feature type="domain" description="HTH lysR-type" evidence="5">
    <location>
        <begin position="1"/>
        <end position="59"/>
    </location>
</feature>
<keyword evidence="7" id="KW-1185">Reference proteome</keyword>
<dbReference type="EMBL" id="BMJQ01000011">
    <property type="protein sequence ID" value="GGF31149.1"/>
    <property type="molecule type" value="Genomic_DNA"/>
</dbReference>
<dbReference type="FunFam" id="1.10.10.10:FF:000001">
    <property type="entry name" value="LysR family transcriptional regulator"/>
    <property type="match status" value="1"/>
</dbReference>
<reference evidence="6" key="1">
    <citation type="journal article" date="2014" name="Int. J. Syst. Evol. Microbiol.">
        <title>Complete genome sequence of Corynebacterium casei LMG S-19264T (=DSM 44701T), isolated from a smear-ripened cheese.</title>
        <authorList>
            <consortium name="US DOE Joint Genome Institute (JGI-PGF)"/>
            <person name="Walter F."/>
            <person name="Albersmeier A."/>
            <person name="Kalinowski J."/>
            <person name="Ruckert C."/>
        </authorList>
    </citation>
    <scope>NUCLEOTIDE SEQUENCE</scope>
    <source>
        <strain evidence="6">CGMCC 1.15725</strain>
    </source>
</reference>
<evidence type="ECO:0000256" key="3">
    <source>
        <dbReference type="ARBA" id="ARBA00023125"/>
    </source>
</evidence>
<keyword evidence="3" id="KW-0238">DNA-binding</keyword>
<comment type="similarity">
    <text evidence="1">Belongs to the LysR transcriptional regulatory family.</text>
</comment>
<dbReference type="AlphaFoldDB" id="A0A8J2YWW6"/>
<dbReference type="GO" id="GO:0006351">
    <property type="term" value="P:DNA-templated transcription"/>
    <property type="evidence" value="ECO:0007669"/>
    <property type="project" value="TreeGrafter"/>
</dbReference>
<reference evidence="6" key="2">
    <citation type="submission" date="2020-09" db="EMBL/GenBank/DDBJ databases">
        <authorList>
            <person name="Sun Q."/>
            <person name="Zhou Y."/>
        </authorList>
    </citation>
    <scope>NUCLEOTIDE SEQUENCE</scope>
    <source>
        <strain evidence="6">CGMCC 1.15725</strain>
    </source>
</reference>
<evidence type="ECO:0000259" key="5">
    <source>
        <dbReference type="PROSITE" id="PS50931"/>
    </source>
</evidence>
<keyword evidence="2" id="KW-0805">Transcription regulation</keyword>
<accession>A0A8J2YWW6</accession>
<organism evidence="6 7">
    <name type="scientific">Aliidongia dinghuensis</name>
    <dbReference type="NCBI Taxonomy" id="1867774"/>
    <lineage>
        <taxon>Bacteria</taxon>
        <taxon>Pseudomonadati</taxon>
        <taxon>Pseudomonadota</taxon>
        <taxon>Alphaproteobacteria</taxon>
        <taxon>Rhodospirillales</taxon>
        <taxon>Dongiaceae</taxon>
        <taxon>Aliidongia</taxon>
    </lineage>
</organism>
<comment type="caution">
    <text evidence="6">The sequence shown here is derived from an EMBL/GenBank/DDBJ whole genome shotgun (WGS) entry which is preliminary data.</text>
</comment>
<dbReference type="GO" id="GO:0003700">
    <property type="term" value="F:DNA-binding transcription factor activity"/>
    <property type="evidence" value="ECO:0007669"/>
    <property type="project" value="InterPro"/>
</dbReference>
<keyword evidence="4" id="KW-0804">Transcription</keyword>
<sequence>MDRLNGLTAFVRAADLGSFVAAGRSLGLSASAIGKAVAKLEDQLGVRLFQRSTRSLRLTEEGRLFHERCRHILDELDDAQIELARTREAPRGRLRVSAPLVSYHLLLPVLPAFMERYPAIELDLDFNDRIVDLIDDGVDVAIRSGDLPDSRLMARALRPFRLLLCAAPAYLDRWGTPQSPRDLDRHLAIRFRFPNSGKLQEWPLTLTPGEPELRPRTIVTCNNMEALRGATIRGLGIGCLPDFLAREPLETGALRTLLDDYLDSPGQFRLLWPSSRHLSPKVRVFVDFVSERLFASSCYVPPEAPAAG</sequence>
<dbReference type="Gene3D" id="1.10.10.10">
    <property type="entry name" value="Winged helix-like DNA-binding domain superfamily/Winged helix DNA-binding domain"/>
    <property type="match status" value="1"/>
</dbReference>
<dbReference type="CDD" id="cd08476">
    <property type="entry name" value="PBP2_CrgA_like_7"/>
    <property type="match status" value="1"/>
</dbReference>
<evidence type="ECO:0000256" key="4">
    <source>
        <dbReference type="ARBA" id="ARBA00023163"/>
    </source>
</evidence>
<evidence type="ECO:0000256" key="1">
    <source>
        <dbReference type="ARBA" id="ARBA00009437"/>
    </source>
</evidence>
<dbReference type="InterPro" id="IPR005119">
    <property type="entry name" value="LysR_subst-bd"/>
</dbReference>
<dbReference type="InterPro" id="IPR036390">
    <property type="entry name" value="WH_DNA-bd_sf"/>
</dbReference>
<dbReference type="PANTHER" id="PTHR30537:SF72">
    <property type="entry name" value="LYSR FAMILY TRANSCRIPTIONAL REGULATOR"/>
    <property type="match status" value="1"/>
</dbReference>
<evidence type="ECO:0000313" key="7">
    <source>
        <dbReference type="Proteomes" id="UP000646365"/>
    </source>
</evidence>
<gene>
    <name evidence="6" type="ORF">GCM10011611_41600</name>
</gene>
<dbReference type="SUPFAM" id="SSF53850">
    <property type="entry name" value="Periplasmic binding protein-like II"/>
    <property type="match status" value="1"/>
</dbReference>
<dbReference type="InterPro" id="IPR058163">
    <property type="entry name" value="LysR-type_TF_proteobact-type"/>
</dbReference>
<dbReference type="RefSeq" id="WP_189049340.1">
    <property type="nucleotide sequence ID" value="NZ_BMJQ01000011.1"/>
</dbReference>
<protein>
    <submittedName>
        <fullName evidence="6">LysR family transcriptional regulator</fullName>
    </submittedName>
</protein>
<dbReference type="PRINTS" id="PR00039">
    <property type="entry name" value="HTHLYSR"/>
</dbReference>
<dbReference type="Proteomes" id="UP000646365">
    <property type="component" value="Unassembled WGS sequence"/>
</dbReference>
<dbReference type="InterPro" id="IPR000847">
    <property type="entry name" value="LysR_HTH_N"/>
</dbReference>
<proteinExistence type="inferred from homology"/>
<dbReference type="SUPFAM" id="SSF46785">
    <property type="entry name" value="Winged helix' DNA-binding domain"/>
    <property type="match status" value="1"/>
</dbReference>
<dbReference type="PANTHER" id="PTHR30537">
    <property type="entry name" value="HTH-TYPE TRANSCRIPTIONAL REGULATOR"/>
    <property type="match status" value="1"/>
</dbReference>
<evidence type="ECO:0000313" key="6">
    <source>
        <dbReference type="EMBL" id="GGF31149.1"/>
    </source>
</evidence>
<dbReference type="Pfam" id="PF00126">
    <property type="entry name" value="HTH_1"/>
    <property type="match status" value="1"/>
</dbReference>